<reference evidence="3" key="2">
    <citation type="submission" date="2023-05" db="EMBL/GenBank/DDBJ databases">
        <authorList>
            <consortium name="Lawrence Berkeley National Laboratory"/>
            <person name="Steindorff A."/>
            <person name="Hensen N."/>
            <person name="Bonometti L."/>
            <person name="Westerberg I."/>
            <person name="Brannstrom I.O."/>
            <person name="Guillou S."/>
            <person name="Cros-Aarteil S."/>
            <person name="Calhoun S."/>
            <person name="Haridas S."/>
            <person name="Kuo A."/>
            <person name="Mondo S."/>
            <person name="Pangilinan J."/>
            <person name="Riley R."/>
            <person name="Labutti K."/>
            <person name="Andreopoulos B."/>
            <person name="Lipzen A."/>
            <person name="Chen C."/>
            <person name="Yanf M."/>
            <person name="Daum C."/>
            <person name="Ng V."/>
            <person name="Clum A."/>
            <person name="Ohm R."/>
            <person name="Martin F."/>
            <person name="Silar P."/>
            <person name="Natvig D."/>
            <person name="Lalanne C."/>
            <person name="Gautier V."/>
            <person name="Ament-Velasquez S.L."/>
            <person name="Kruys A."/>
            <person name="Hutchinson M.I."/>
            <person name="Powell A.J."/>
            <person name="Barry K."/>
            <person name="Miller A.N."/>
            <person name="Grigoriev I.V."/>
            <person name="Debuchy R."/>
            <person name="Gladieux P."/>
            <person name="Thoren M.H."/>
            <person name="Johannesson H."/>
        </authorList>
    </citation>
    <scope>NUCLEOTIDE SEQUENCE</scope>
    <source>
        <strain evidence="3">PSN243</strain>
    </source>
</reference>
<comment type="caution">
    <text evidence="3">The sequence shown here is derived from an EMBL/GenBank/DDBJ whole genome shotgun (WGS) entry which is preliminary data.</text>
</comment>
<evidence type="ECO:0000313" key="3">
    <source>
        <dbReference type="EMBL" id="KAK4444542.1"/>
    </source>
</evidence>
<name>A0AAV9G8P3_9PEZI</name>
<dbReference type="Pfam" id="PF24539">
    <property type="entry name" value="DUF7600"/>
    <property type="match status" value="1"/>
</dbReference>
<reference evidence="3" key="1">
    <citation type="journal article" date="2023" name="Mol. Phylogenet. Evol.">
        <title>Genome-scale phylogeny and comparative genomics of the fungal order Sordariales.</title>
        <authorList>
            <person name="Hensen N."/>
            <person name="Bonometti L."/>
            <person name="Westerberg I."/>
            <person name="Brannstrom I.O."/>
            <person name="Guillou S."/>
            <person name="Cros-Aarteil S."/>
            <person name="Calhoun S."/>
            <person name="Haridas S."/>
            <person name="Kuo A."/>
            <person name="Mondo S."/>
            <person name="Pangilinan J."/>
            <person name="Riley R."/>
            <person name="LaButti K."/>
            <person name="Andreopoulos B."/>
            <person name="Lipzen A."/>
            <person name="Chen C."/>
            <person name="Yan M."/>
            <person name="Daum C."/>
            <person name="Ng V."/>
            <person name="Clum A."/>
            <person name="Steindorff A."/>
            <person name="Ohm R.A."/>
            <person name="Martin F."/>
            <person name="Silar P."/>
            <person name="Natvig D.O."/>
            <person name="Lalanne C."/>
            <person name="Gautier V."/>
            <person name="Ament-Velasquez S.L."/>
            <person name="Kruys A."/>
            <person name="Hutchinson M.I."/>
            <person name="Powell A.J."/>
            <person name="Barry K."/>
            <person name="Miller A.N."/>
            <person name="Grigoriev I.V."/>
            <person name="Debuchy R."/>
            <person name="Gladieux P."/>
            <person name="Hiltunen Thoren M."/>
            <person name="Johannesson H."/>
        </authorList>
    </citation>
    <scope>NUCLEOTIDE SEQUENCE</scope>
    <source>
        <strain evidence="3">PSN243</strain>
    </source>
</reference>
<keyword evidence="4" id="KW-1185">Reference proteome</keyword>
<accession>A0AAV9G8P3</accession>
<proteinExistence type="predicted"/>
<evidence type="ECO:0000259" key="2">
    <source>
        <dbReference type="Pfam" id="PF24539"/>
    </source>
</evidence>
<dbReference type="Proteomes" id="UP001321760">
    <property type="component" value="Unassembled WGS sequence"/>
</dbReference>
<dbReference type="InterPro" id="IPR056021">
    <property type="entry name" value="DUF7600"/>
</dbReference>
<feature type="domain" description="DUF7600" evidence="2">
    <location>
        <begin position="149"/>
        <end position="295"/>
    </location>
</feature>
<feature type="region of interest" description="Disordered" evidence="1">
    <location>
        <begin position="56"/>
        <end position="79"/>
    </location>
</feature>
<dbReference type="AlphaFoldDB" id="A0AAV9G8P3"/>
<gene>
    <name evidence="3" type="ORF">QBC34DRAFT_474813</name>
</gene>
<sequence>MPSFLGHVGCWDILQQLYAPDPVPLKRVWERLRVPYWGHDYGGMPTHLPPGDKYPWHDKRRRHPTQPWDVPEGDPGSAEIGAENIMTDMKLSKGLRNRERIRLLGRGMQKVLGLEFPKQLEEYGMTSCGGCTVTYSTTEAVRKMLKDINWDFQPQAEMLWKPHFHFHSLYVYIPDPVTRLSFWFATLGSRRYLAGITIKTEDNEELFKLGFEDPPRAPQSVDIKGLYGFVLALDPMGISAIQCLGRDGVVGGWIRDPGPSETLKVARLAGENDQVWALKASFDGCRMTKLAVATPSTIEYGR</sequence>
<dbReference type="EMBL" id="MU865976">
    <property type="protein sequence ID" value="KAK4444542.1"/>
    <property type="molecule type" value="Genomic_DNA"/>
</dbReference>
<protein>
    <recommendedName>
        <fullName evidence="2">DUF7600 domain-containing protein</fullName>
    </recommendedName>
</protein>
<organism evidence="3 4">
    <name type="scientific">Podospora aff. communis PSN243</name>
    <dbReference type="NCBI Taxonomy" id="3040156"/>
    <lineage>
        <taxon>Eukaryota</taxon>
        <taxon>Fungi</taxon>
        <taxon>Dikarya</taxon>
        <taxon>Ascomycota</taxon>
        <taxon>Pezizomycotina</taxon>
        <taxon>Sordariomycetes</taxon>
        <taxon>Sordariomycetidae</taxon>
        <taxon>Sordariales</taxon>
        <taxon>Podosporaceae</taxon>
        <taxon>Podospora</taxon>
    </lineage>
</organism>
<evidence type="ECO:0000256" key="1">
    <source>
        <dbReference type="SAM" id="MobiDB-lite"/>
    </source>
</evidence>
<evidence type="ECO:0000313" key="4">
    <source>
        <dbReference type="Proteomes" id="UP001321760"/>
    </source>
</evidence>